<evidence type="ECO:0000313" key="1">
    <source>
        <dbReference type="EMBL" id="CAF1053015.1"/>
    </source>
</evidence>
<dbReference type="Proteomes" id="UP000663829">
    <property type="component" value="Unassembled WGS sequence"/>
</dbReference>
<dbReference type="EMBL" id="CAJOBC010004296">
    <property type="protein sequence ID" value="CAF3822372.1"/>
    <property type="molecule type" value="Genomic_DNA"/>
</dbReference>
<accession>A0A814KK21</accession>
<dbReference type="EMBL" id="CAJNOQ010004296">
    <property type="protein sequence ID" value="CAF1053015.1"/>
    <property type="molecule type" value="Genomic_DNA"/>
</dbReference>
<evidence type="ECO:0000313" key="2">
    <source>
        <dbReference type="EMBL" id="CAF1190788.1"/>
    </source>
</evidence>
<proteinExistence type="predicted"/>
<dbReference type="Proteomes" id="UP000681722">
    <property type="component" value="Unassembled WGS sequence"/>
</dbReference>
<reference evidence="1" key="1">
    <citation type="submission" date="2021-02" db="EMBL/GenBank/DDBJ databases">
        <authorList>
            <person name="Nowell W R."/>
        </authorList>
    </citation>
    <scope>NUCLEOTIDE SEQUENCE</scope>
</reference>
<dbReference type="EMBL" id="CAJOBA010035274">
    <property type="protein sequence ID" value="CAF4001572.1"/>
    <property type="molecule type" value="Genomic_DNA"/>
</dbReference>
<comment type="caution">
    <text evidence="1">The sequence shown here is derived from an EMBL/GenBank/DDBJ whole genome shotgun (WGS) entry which is preliminary data.</text>
</comment>
<dbReference type="AlphaFoldDB" id="A0A814KK21"/>
<name>A0A814KK21_9BILA</name>
<keyword evidence="5" id="KW-1185">Reference proteome</keyword>
<evidence type="ECO:0000313" key="3">
    <source>
        <dbReference type="EMBL" id="CAF3822372.1"/>
    </source>
</evidence>
<gene>
    <name evidence="1" type="ORF">GPM918_LOCUS16384</name>
    <name evidence="2" type="ORF">OVA965_LOCUS23516</name>
    <name evidence="3" type="ORF">SRO942_LOCUS16384</name>
    <name evidence="4" type="ORF">TMI583_LOCUS24232</name>
</gene>
<dbReference type="Proteomes" id="UP000682733">
    <property type="component" value="Unassembled WGS sequence"/>
</dbReference>
<protein>
    <submittedName>
        <fullName evidence="1">Uncharacterized protein</fullName>
    </submittedName>
</protein>
<dbReference type="SUPFAM" id="SSF88874">
    <property type="entry name" value="Receptor-binding domain of short tail fibre protein gp12"/>
    <property type="match status" value="1"/>
</dbReference>
<evidence type="ECO:0000313" key="4">
    <source>
        <dbReference type="EMBL" id="CAF4001572.1"/>
    </source>
</evidence>
<dbReference type="Proteomes" id="UP000677228">
    <property type="component" value="Unassembled WGS sequence"/>
</dbReference>
<dbReference type="EMBL" id="CAJNOK010013747">
    <property type="protein sequence ID" value="CAF1190788.1"/>
    <property type="molecule type" value="Genomic_DNA"/>
</dbReference>
<evidence type="ECO:0000313" key="5">
    <source>
        <dbReference type="Proteomes" id="UP000663829"/>
    </source>
</evidence>
<organism evidence="1 5">
    <name type="scientific">Didymodactylos carnosus</name>
    <dbReference type="NCBI Taxonomy" id="1234261"/>
    <lineage>
        <taxon>Eukaryota</taxon>
        <taxon>Metazoa</taxon>
        <taxon>Spiralia</taxon>
        <taxon>Gnathifera</taxon>
        <taxon>Rotifera</taxon>
        <taxon>Eurotatoria</taxon>
        <taxon>Bdelloidea</taxon>
        <taxon>Philodinida</taxon>
        <taxon>Philodinidae</taxon>
        <taxon>Didymodactylos</taxon>
    </lineage>
</organism>
<sequence>MGKVKFSRQDALYKLASDIVKKILNGEYEIEISYKIAGYNAVRTDGTGFEAETFDMHLKNSSEKFTKQLNGEAIVRTIDSQTGVSIHSDLSSTNGNPIGTIILYTGQDLPSSKWLRCNGMKGGRQYHTMAVNELPPHSHDTGTLTIMEGGSHSHSYTDLGHNHGGRTGGAAFGAGTWGFHGSPGTGVVMADDNDLDHCRCFRSSFLAFTFLERSLHTLFLVCVDNIVTTEICRG</sequence>